<keyword evidence="2" id="KW-1185">Reference proteome</keyword>
<sequence>MYSPLEGPSRISRLHRHRRTFVLAVVACAFLLLLLAGSRRTFSPSSFTADSISRIPKRRHVAVASHFSQHFDVHLAAAHTIRQVLGHHGTVQVFANTPLLHGFQDVVDALDLYDQTIQHPDELMDAIREQLSDPGDPDSMIDLVLFGTCEVDMNRWSNELLEVWDARPADRKFKVVCIVHHFRDTRWQSQIAPWAARGAIRLLPIGYHVGRAFRAHFQELADSTDPDIYTALYEYIDIDVHAPVLDLPEYGQRRRPAVLSRAVIQGNFQIDRRDYPHIFADLLDALRNDPKAWGYQPLGLQREVYEPITGSAFESFELHLIGEGHLDIPKELSNVVFIHNGLSYVEFYTLMQSMDVVIPAFVNKDYYDFQASSTVAMAVQCDVPILASRRMRTAYGYIDDDRVTIVRPQALREIPAIGALRGTAWSLTASNVSTMKELGIEKFERDAREMLDDGWQRPMSGFSQFKGELWERNREAIWRVLDDRPGDI</sequence>
<accession>A0A9Q5N5B5</accession>
<protein>
    <submittedName>
        <fullName evidence="1">Uncharacterized protein</fullName>
    </submittedName>
</protein>
<gene>
    <name evidence="1" type="ORF">A7U60_g7965</name>
</gene>
<organism evidence="1 2">
    <name type="scientific">Sanghuangporus baumii</name>
    <name type="common">Phellinus baumii</name>
    <dbReference type="NCBI Taxonomy" id="108892"/>
    <lineage>
        <taxon>Eukaryota</taxon>
        <taxon>Fungi</taxon>
        <taxon>Dikarya</taxon>
        <taxon>Basidiomycota</taxon>
        <taxon>Agaricomycotina</taxon>
        <taxon>Agaricomycetes</taxon>
        <taxon>Hymenochaetales</taxon>
        <taxon>Hymenochaetaceae</taxon>
        <taxon>Sanghuangporus</taxon>
    </lineage>
</organism>
<dbReference type="AlphaFoldDB" id="A0A9Q5N5B5"/>
<comment type="caution">
    <text evidence="1">The sequence shown here is derived from an EMBL/GenBank/DDBJ whole genome shotgun (WGS) entry which is preliminary data.</text>
</comment>
<dbReference type="Proteomes" id="UP000757232">
    <property type="component" value="Unassembled WGS sequence"/>
</dbReference>
<dbReference type="EMBL" id="LNZH02000212">
    <property type="protein sequence ID" value="OCB85008.1"/>
    <property type="molecule type" value="Genomic_DNA"/>
</dbReference>
<reference evidence="1" key="1">
    <citation type="submission" date="2016-06" db="EMBL/GenBank/DDBJ databases">
        <title>Draft Genome sequence of the fungus Inonotus baumii.</title>
        <authorList>
            <person name="Zhu H."/>
            <person name="Lin W."/>
        </authorList>
    </citation>
    <scope>NUCLEOTIDE SEQUENCE</scope>
    <source>
        <strain evidence="1">821</strain>
    </source>
</reference>
<name>A0A9Q5N5B5_SANBA</name>
<evidence type="ECO:0000313" key="2">
    <source>
        <dbReference type="Proteomes" id="UP000757232"/>
    </source>
</evidence>
<proteinExistence type="predicted"/>
<dbReference type="OrthoDB" id="549336at2759"/>
<evidence type="ECO:0000313" key="1">
    <source>
        <dbReference type="EMBL" id="OCB85008.1"/>
    </source>
</evidence>